<dbReference type="InterPro" id="IPR052428">
    <property type="entry name" value="Autophagy_HostDef_Reg"/>
</dbReference>
<evidence type="ECO:0000256" key="1">
    <source>
        <dbReference type="ARBA" id="ARBA00023006"/>
    </source>
</evidence>
<evidence type="ECO:0000259" key="3">
    <source>
        <dbReference type="PROSITE" id="PS50826"/>
    </source>
</evidence>
<dbReference type="CDD" id="cd17686">
    <property type="entry name" value="RUN_RUBCN"/>
    <property type="match status" value="1"/>
</dbReference>
<feature type="region of interest" description="Disordered" evidence="2">
    <location>
        <begin position="526"/>
        <end position="551"/>
    </location>
</feature>
<keyword evidence="1" id="KW-0072">Autophagy</keyword>
<dbReference type="PROSITE" id="PS50826">
    <property type="entry name" value="RUN"/>
    <property type="match status" value="1"/>
</dbReference>
<feature type="domain" description="RUN" evidence="3">
    <location>
        <begin position="34"/>
        <end position="165"/>
    </location>
</feature>
<accession>A0ABQ9JQR0</accession>
<dbReference type="InterPro" id="IPR048569">
    <property type="entry name" value="RUBC_PIKBD"/>
</dbReference>
<dbReference type="SUPFAM" id="SSF140741">
    <property type="entry name" value="RUN domain-like"/>
    <property type="match status" value="1"/>
</dbReference>
<dbReference type="EMBL" id="JAPWTJ010000248">
    <property type="protein sequence ID" value="KAJ8980616.1"/>
    <property type="molecule type" value="Genomic_DNA"/>
</dbReference>
<evidence type="ECO:0000313" key="4">
    <source>
        <dbReference type="EMBL" id="KAJ8980616.1"/>
    </source>
</evidence>
<dbReference type="InterPro" id="IPR037213">
    <property type="entry name" value="Run_dom_sf"/>
</dbReference>
<organism evidence="4 5">
    <name type="scientific">Molorchus minor</name>
    <dbReference type="NCBI Taxonomy" id="1323400"/>
    <lineage>
        <taxon>Eukaryota</taxon>
        <taxon>Metazoa</taxon>
        <taxon>Ecdysozoa</taxon>
        <taxon>Arthropoda</taxon>
        <taxon>Hexapoda</taxon>
        <taxon>Insecta</taxon>
        <taxon>Pterygota</taxon>
        <taxon>Neoptera</taxon>
        <taxon>Endopterygota</taxon>
        <taxon>Coleoptera</taxon>
        <taxon>Polyphaga</taxon>
        <taxon>Cucujiformia</taxon>
        <taxon>Chrysomeloidea</taxon>
        <taxon>Cerambycidae</taxon>
        <taxon>Lamiinae</taxon>
        <taxon>Monochamini</taxon>
        <taxon>Molorchus</taxon>
    </lineage>
</organism>
<feature type="region of interest" description="Disordered" evidence="2">
    <location>
        <begin position="471"/>
        <end position="514"/>
    </location>
</feature>
<feature type="compositionally biased region" description="Low complexity" evidence="2">
    <location>
        <begin position="491"/>
        <end position="510"/>
    </location>
</feature>
<sequence length="575" mass="65664">MLEGSQYSLKYQELLRDLKSTIESLLVTQVANVWSIYGGLNRLHNIMEKIFKHGCKSSQENSGFFNFIQGLEWLQPDNAKSYFSIDCEYRPHIPPHLKDNKPSIWLYRSLENHSLSQKLSWLLSDQSHIFTCYQSYAFLCQNKYAEATLICLKAVERNQPSLMSEIDPCLFLLKTNAKEFHKLHRRCSSFPDNHLKKIYEERTYKRSLTVQEFNEVQQPHKKINIQGKLKPWRSMPSLQIDSLNIREKIRIQFCSNTTPSTPVHTKKMYKLSPSAIKVDYRTLQEKRPKVNLKRSCTSREIKKHVLINNRDIIEHTPPLSSSQSSGTVTNDDLISIKSIPERKHKSNLAHSPLSVVDSFLPMPGEKDFQRLPKKTFIEDGGMSVLPMATGYFPKPTKGQSLLSFLTSSQFTRANGELDRENAHFSISEAIISAMEQIRCKQDVKLADEHIDDSDPEIVDLKQRIRLRRREKEVEKHKRAWAATEPSDFKTDTTTSASPRSTTPDSVSDCISSDDVDDLDIDQAASLRKHTGLSMRPRGTPDGASTPPRSASDIFSAESVALSLISKFSEKQLPSM</sequence>
<dbReference type="PANTHER" id="PTHR45971">
    <property type="entry name" value="PHOX (PX) DOMAIN-CONTAINING PROTEIN"/>
    <property type="match status" value="1"/>
</dbReference>
<dbReference type="Gene3D" id="1.20.58.900">
    <property type="match status" value="1"/>
</dbReference>
<dbReference type="InterPro" id="IPR004012">
    <property type="entry name" value="Run_dom"/>
</dbReference>
<gene>
    <name evidence="4" type="ORF">NQ317_011692</name>
</gene>
<keyword evidence="5" id="KW-1185">Reference proteome</keyword>
<dbReference type="Pfam" id="PF21054">
    <property type="entry name" value="RUBC_PIKBD"/>
    <property type="match status" value="1"/>
</dbReference>
<protein>
    <recommendedName>
        <fullName evidence="3">RUN domain-containing protein</fullName>
    </recommendedName>
</protein>
<proteinExistence type="predicted"/>
<evidence type="ECO:0000256" key="2">
    <source>
        <dbReference type="SAM" id="MobiDB-lite"/>
    </source>
</evidence>
<name>A0ABQ9JQR0_9CUCU</name>
<dbReference type="Proteomes" id="UP001162164">
    <property type="component" value="Unassembled WGS sequence"/>
</dbReference>
<evidence type="ECO:0000313" key="5">
    <source>
        <dbReference type="Proteomes" id="UP001162164"/>
    </source>
</evidence>
<reference evidence="4" key="1">
    <citation type="journal article" date="2023" name="Insect Mol. Biol.">
        <title>Genome sequencing provides insights into the evolution of gene families encoding plant cell wall-degrading enzymes in longhorned beetles.</title>
        <authorList>
            <person name="Shin N.R."/>
            <person name="Okamura Y."/>
            <person name="Kirsch R."/>
            <person name="Pauchet Y."/>
        </authorList>
    </citation>
    <scope>NUCLEOTIDE SEQUENCE</scope>
    <source>
        <strain evidence="4">MMC_N1</strain>
    </source>
</reference>
<dbReference type="PANTHER" id="PTHR45971:SF1">
    <property type="entry name" value="RUBICON, ISOFORM A"/>
    <property type="match status" value="1"/>
</dbReference>
<comment type="caution">
    <text evidence="4">The sequence shown here is derived from an EMBL/GenBank/DDBJ whole genome shotgun (WGS) entry which is preliminary data.</text>
</comment>